<accession>W6N8G9</accession>
<keyword evidence="1" id="KW-0472">Membrane</keyword>
<feature type="transmembrane region" description="Helical" evidence="1">
    <location>
        <begin position="70"/>
        <end position="91"/>
    </location>
</feature>
<dbReference type="InterPro" id="IPR043726">
    <property type="entry name" value="LiaI-LiaF-like_TM1"/>
</dbReference>
<dbReference type="Pfam" id="PF18917">
    <property type="entry name" value="LiaI-LiaF-like_TM1"/>
    <property type="match status" value="1"/>
</dbReference>
<organism evidence="3 4">
    <name type="scientific">Clostridium tyrobutyricum DIVETGP</name>
    <dbReference type="NCBI Taxonomy" id="1408889"/>
    <lineage>
        <taxon>Bacteria</taxon>
        <taxon>Bacillati</taxon>
        <taxon>Bacillota</taxon>
        <taxon>Clostridia</taxon>
        <taxon>Eubacteriales</taxon>
        <taxon>Clostridiaceae</taxon>
        <taxon>Clostridium</taxon>
    </lineage>
</organism>
<dbReference type="EMBL" id="CBXI010000031">
    <property type="protein sequence ID" value="CDL91724.1"/>
    <property type="molecule type" value="Genomic_DNA"/>
</dbReference>
<feature type="transmembrane region" description="Helical" evidence="1">
    <location>
        <begin position="35"/>
        <end position="58"/>
    </location>
</feature>
<evidence type="ECO:0000313" key="4">
    <source>
        <dbReference type="Proteomes" id="UP000019482"/>
    </source>
</evidence>
<dbReference type="RefSeq" id="WP_017752599.1">
    <property type="nucleotide sequence ID" value="NZ_CBXI010000031.1"/>
</dbReference>
<name>W6N8G9_CLOTY</name>
<keyword evidence="1" id="KW-1133">Transmembrane helix</keyword>
<gene>
    <name evidence="3" type="ORF">CTDIVETGP_1794</name>
</gene>
<evidence type="ECO:0000259" key="2">
    <source>
        <dbReference type="Pfam" id="PF18917"/>
    </source>
</evidence>
<proteinExistence type="predicted"/>
<feature type="transmembrane region" description="Helical" evidence="1">
    <location>
        <begin position="7"/>
        <end position="29"/>
    </location>
</feature>
<keyword evidence="4" id="KW-1185">Reference proteome</keyword>
<dbReference type="Proteomes" id="UP000019482">
    <property type="component" value="Unassembled WGS sequence"/>
</dbReference>
<keyword evidence="1" id="KW-0812">Transmembrane</keyword>
<dbReference type="AlphaFoldDB" id="W6N8G9"/>
<evidence type="ECO:0000313" key="3">
    <source>
        <dbReference type="EMBL" id="CDL91724.1"/>
    </source>
</evidence>
<sequence>MIKGRTVGTLTAGIVLVIYGILFLSHLVFPGIKYSIIMSLWPIIFILLGIEIIVSYVVNSKEKMKYDIAAIILIIILLFFAMGMGAAEVIINNYHQFVNTF</sequence>
<feature type="domain" description="LiaI-LiaF-like transmembrane region" evidence="2">
    <location>
        <begin position="10"/>
        <end position="53"/>
    </location>
</feature>
<protein>
    <submittedName>
        <fullName evidence="3">Predicted membrane protein</fullName>
    </submittedName>
</protein>
<comment type="caution">
    <text evidence="3">The sequence shown here is derived from an EMBL/GenBank/DDBJ whole genome shotgun (WGS) entry which is preliminary data.</text>
</comment>
<dbReference type="GeneID" id="29419338"/>
<dbReference type="OrthoDB" id="1734554at2"/>
<evidence type="ECO:0000256" key="1">
    <source>
        <dbReference type="SAM" id="Phobius"/>
    </source>
</evidence>
<reference evidence="3 4" key="1">
    <citation type="journal article" date="2015" name="Genome Announc.">
        <title>Draft Genome Sequence of Clostridium tyrobutyricum Strain DIVETGP, Isolated from Cow's Milk for Grana Padano Production.</title>
        <authorList>
            <person name="Soggiu A."/>
            <person name="Piras C."/>
            <person name="Gaiarsa S."/>
            <person name="Sassera D."/>
            <person name="Roncada P."/>
            <person name="Bendixen E."/>
            <person name="Brasca M."/>
            <person name="Bonizzi L."/>
        </authorList>
    </citation>
    <scope>NUCLEOTIDE SEQUENCE [LARGE SCALE GENOMIC DNA]</scope>
    <source>
        <strain evidence="3 4">DIVETGP</strain>
    </source>
</reference>